<dbReference type="EMBL" id="ASSM01000013">
    <property type="protein sequence ID" value="EOR98268.1"/>
    <property type="molecule type" value="Genomic_DNA"/>
</dbReference>
<protein>
    <submittedName>
        <fullName evidence="1">Uncharacterized protein</fullName>
    </submittedName>
</protein>
<organism evidence="1 2">
    <name type="scientific">Bacteroides thetaiotaomicron dnLKV9</name>
    <dbReference type="NCBI Taxonomy" id="1235785"/>
    <lineage>
        <taxon>Bacteria</taxon>
        <taxon>Pseudomonadati</taxon>
        <taxon>Bacteroidota</taxon>
        <taxon>Bacteroidia</taxon>
        <taxon>Bacteroidales</taxon>
        <taxon>Bacteroidaceae</taxon>
        <taxon>Bacteroides</taxon>
    </lineage>
</organism>
<dbReference type="AlphaFoldDB" id="R9H2Y4"/>
<dbReference type="PATRIC" id="fig|1235785.3.peg.3840"/>
<reference evidence="1 2" key="1">
    <citation type="submission" date="2013-04" db="EMBL/GenBank/DDBJ databases">
        <title>The Genome Sequence of Bacteroides thetaiotaomicron dnLKV9.</title>
        <authorList>
            <consortium name="The Broad Institute Genomics Platform"/>
            <consortium name="The Broad Institute Genome Sequencing Center for Infectious Disease"/>
            <person name="Earl A."/>
            <person name="Xavier R."/>
            <person name="Kuhn K."/>
            <person name="Stappenbeck T."/>
            <person name="Walker B."/>
            <person name="Young S."/>
            <person name="Zeng Q."/>
            <person name="Gargeya S."/>
            <person name="Fitzgerald M."/>
            <person name="Haas B."/>
            <person name="Abouelleil A."/>
            <person name="Allen A.W."/>
            <person name="Alvarado L."/>
            <person name="Arachchi H.M."/>
            <person name="Berlin A.M."/>
            <person name="Chapman S.B."/>
            <person name="Gainer-Dewar J."/>
            <person name="Goldberg J."/>
            <person name="Griggs A."/>
            <person name="Gujja S."/>
            <person name="Hansen M."/>
            <person name="Howarth C."/>
            <person name="Imamovic A."/>
            <person name="Ireland A."/>
            <person name="Larimer J."/>
            <person name="McCowan C."/>
            <person name="Murphy C."/>
            <person name="Pearson M."/>
            <person name="Poon T.W."/>
            <person name="Priest M."/>
            <person name="Roberts A."/>
            <person name="Saif S."/>
            <person name="Shea T."/>
            <person name="Sisk P."/>
            <person name="Sykes S."/>
            <person name="Wortman J."/>
            <person name="Nusbaum C."/>
            <person name="Birren B."/>
        </authorList>
    </citation>
    <scope>NUCLEOTIDE SEQUENCE [LARGE SCALE GENOMIC DNA]</scope>
    <source>
        <strain evidence="2">dnLKV9</strain>
    </source>
</reference>
<sequence length="38" mass="4710">MALSEYLHEMPLNRIICRKKVIKWAKKVFTRFYIIRRG</sequence>
<comment type="caution">
    <text evidence="1">The sequence shown here is derived from an EMBL/GenBank/DDBJ whole genome shotgun (WGS) entry which is preliminary data.</text>
</comment>
<accession>R9H2Y4</accession>
<proteinExistence type="predicted"/>
<evidence type="ECO:0000313" key="2">
    <source>
        <dbReference type="Proteomes" id="UP000014207"/>
    </source>
</evidence>
<gene>
    <name evidence="1" type="ORF">C799_03805</name>
</gene>
<evidence type="ECO:0000313" key="1">
    <source>
        <dbReference type="EMBL" id="EOR98268.1"/>
    </source>
</evidence>
<dbReference type="Proteomes" id="UP000014207">
    <property type="component" value="Unassembled WGS sequence"/>
</dbReference>
<name>R9H2Y4_BACT4</name>
<dbReference type="HOGENOM" id="CLU_3324844_0_0_10"/>